<dbReference type="InterPro" id="IPR023214">
    <property type="entry name" value="HAD_sf"/>
</dbReference>
<gene>
    <name evidence="1" type="ORF">AMURIS_01674</name>
</gene>
<evidence type="ECO:0000313" key="2">
    <source>
        <dbReference type="Proteomes" id="UP000236311"/>
    </source>
</evidence>
<organism evidence="1 2">
    <name type="scientific">Acetatifactor muris</name>
    <dbReference type="NCBI Taxonomy" id="879566"/>
    <lineage>
        <taxon>Bacteria</taxon>
        <taxon>Bacillati</taxon>
        <taxon>Bacillota</taxon>
        <taxon>Clostridia</taxon>
        <taxon>Lachnospirales</taxon>
        <taxon>Lachnospiraceae</taxon>
        <taxon>Acetatifactor</taxon>
    </lineage>
</organism>
<sequence length="752" mass="87516">MYSFDIFDTLITRCTTEPKGIFVLMQERIQKTGEYIPYLAENFYELRVGAEGLARRHASEVGRYEIRLDDIYHALATTACIPEIQQNQLKKLEVETEYNSVFGLFENINLLKKLKARGEQVVLISDMYLSKDIIRHMLCKVDTVFQDIPIYVSSEYGRTKSTGLYQIVKKCENVEFSHWEHYGDNIHADIEAASKLGIRTIHILPESIKEYEKSSKNVFHQMSIGVSKYIRSFEKGDAAFEAGCSLAGPVLYPYVSWVLQESGRLGIDRLYFVARDGWILKQIADIIIQERQYSIQTFYIYGSRKVWRLPAYEGSVEDFNRILKWSNLDETISLEDLAMVFQLEMDELRSFLPEKFQKGGENLQISGFQRDNICKHLMYNREFREYLVESQVEKRDLVIRYLQQEIDTSDSSFAFVELAGTGLTQKCLALLIGSFYTGEIRNFYFKLDSIQEKGQCSFLNFYPSNMERSYMLELLCRAPHGQTEGYREENGRILPVLDQVEGEQIKAYHLLQYRDAVLEYVRYMEQAILQNQLKYNVRIDIAKEYLDVITCNPPGRIAEYFCHMPFSSSGRKKGIVEFAPPVSPKQLRQIYFWGDGSNVREVYQGNSLDYALAVSEKAMHYKEKCQKYRKKGIGKWLTGWNRYLHTHLKPGIAYFCPWELLQGSIVIYGAGKVGQAYVEQARQRYARCSSLLWVDQDYERLQAEGLQVTSPEEIRAHTFDRIIIAIHQDAVRQEVWDKLQEMGIEAEKIYYG</sequence>
<dbReference type="InterPro" id="IPR036412">
    <property type="entry name" value="HAD-like_sf"/>
</dbReference>
<dbReference type="RefSeq" id="WP_103239020.1">
    <property type="nucleotide sequence ID" value="NZ_JANJZD010000022.1"/>
</dbReference>
<accession>A0A2K4ZET5</accession>
<dbReference type="Gene3D" id="1.10.150.400">
    <property type="match status" value="1"/>
</dbReference>
<name>A0A2K4ZET5_9FIRM</name>
<dbReference type="SUPFAM" id="SSF56784">
    <property type="entry name" value="HAD-like"/>
    <property type="match status" value="1"/>
</dbReference>
<proteinExistence type="predicted"/>
<dbReference type="Proteomes" id="UP000236311">
    <property type="component" value="Unassembled WGS sequence"/>
</dbReference>
<dbReference type="Gene3D" id="3.40.50.1000">
    <property type="entry name" value="HAD superfamily/HAD-like"/>
    <property type="match status" value="1"/>
</dbReference>
<dbReference type="OrthoDB" id="9816564at2"/>
<dbReference type="AlphaFoldDB" id="A0A2K4ZET5"/>
<dbReference type="Gene3D" id="3.40.50.720">
    <property type="entry name" value="NAD(P)-binding Rossmann-like Domain"/>
    <property type="match status" value="1"/>
</dbReference>
<reference evidence="1 2" key="1">
    <citation type="submission" date="2018-01" db="EMBL/GenBank/DDBJ databases">
        <authorList>
            <person name="Gaut B.S."/>
            <person name="Morton B.R."/>
            <person name="Clegg M.T."/>
            <person name="Duvall M.R."/>
        </authorList>
    </citation>
    <scope>NUCLEOTIDE SEQUENCE [LARGE SCALE GENOMIC DNA]</scope>
    <source>
        <strain evidence="1">GP69</strain>
    </source>
</reference>
<evidence type="ECO:0000313" key="1">
    <source>
        <dbReference type="EMBL" id="SOY28959.1"/>
    </source>
</evidence>
<dbReference type="EMBL" id="OFSM01000007">
    <property type="protein sequence ID" value="SOY28959.1"/>
    <property type="molecule type" value="Genomic_DNA"/>
</dbReference>
<keyword evidence="2" id="KW-1185">Reference proteome</keyword>
<protein>
    <submittedName>
        <fullName evidence="1">?-D-glucose-1-phosphatase</fullName>
    </submittedName>
</protein>